<sequence>MSFCLSLILFINIFNPKPEEMSFYDFKMKTIEGKEISLSEFKGKKVLVVNVASECGFTPQYEDLQNLHETYGDKIVVLGFPANNFGGQEPGSNLAIQQFCTAKFGVTFQMFEKISVLGKDRAPLYEWLEKESGKTPNWNFCKYLIDEKGKVVAFFSSSVNPMDEAITGTL</sequence>
<evidence type="ECO:0000256" key="1">
    <source>
        <dbReference type="ARBA" id="ARBA00006926"/>
    </source>
</evidence>
<dbReference type="GO" id="GO:0034599">
    <property type="term" value="P:cellular response to oxidative stress"/>
    <property type="evidence" value="ECO:0007669"/>
    <property type="project" value="TreeGrafter"/>
</dbReference>
<keyword evidence="2 5" id="KW-0575">Peroxidase</keyword>
<dbReference type="Gene3D" id="3.40.30.10">
    <property type="entry name" value="Glutaredoxin"/>
    <property type="match status" value="1"/>
</dbReference>
<dbReference type="PANTHER" id="PTHR11592">
    <property type="entry name" value="GLUTATHIONE PEROXIDASE"/>
    <property type="match status" value="1"/>
</dbReference>
<reference evidence="7" key="1">
    <citation type="submission" date="2014-11" db="EMBL/GenBank/DDBJ databases">
        <title>Genome sequencing of Roseivirga sp. D-25.</title>
        <authorList>
            <person name="Selvaratnam C."/>
            <person name="Thevarajoo S."/>
            <person name="Goh K.M."/>
            <person name="Eee R."/>
            <person name="Chan K.-G."/>
            <person name="Chong C.S."/>
        </authorList>
    </citation>
    <scope>NUCLEOTIDE SEQUENCE [LARGE SCALE GENOMIC DNA]</scope>
    <source>
        <strain evidence="7">D-25</strain>
    </source>
</reference>
<gene>
    <name evidence="6" type="ORF">OB69_10950</name>
</gene>
<evidence type="ECO:0000256" key="5">
    <source>
        <dbReference type="RuleBase" id="RU000499"/>
    </source>
</evidence>
<dbReference type="AlphaFoldDB" id="A0A0L8AKP6"/>
<comment type="similarity">
    <text evidence="1 5">Belongs to the glutathione peroxidase family.</text>
</comment>
<accession>A0A0L8AKP6</accession>
<protein>
    <recommendedName>
        <fullName evidence="5">Glutathione peroxidase</fullName>
    </recommendedName>
</protein>
<dbReference type="InterPro" id="IPR029759">
    <property type="entry name" value="GPX_AS"/>
</dbReference>
<dbReference type="PATRIC" id="fig|1566026.4.peg.476"/>
<comment type="caution">
    <text evidence="6">The sequence shown here is derived from an EMBL/GenBank/DDBJ whole genome shotgun (WGS) entry which is preliminary data.</text>
</comment>
<dbReference type="PANTHER" id="PTHR11592:SF78">
    <property type="entry name" value="GLUTATHIONE PEROXIDASE"/>
    <property type="match status" value="1"/>
</dbReference>
<dbReference type="PIRSF" id="PIRSF000303">
    <property type="entry name" value="Glutathion_perox"/>
    <property type="match status" value="1"/>
</dbReference>
<dbReference type="PROSITE" id="PS00460">
    <property type="entry name" value="GLUTATHIONE_PEROXID_1"/>
    <property type="match status" value="1"/>
</dbReference>
<dbReference type="OrthoDB" id="9789406at2"/>
<evidence type="ECO:0000256" key="2">
    <source>
        <dbReference type="ARBA" id="ARBA00022559"/>
    </source>
</evidence>
<dbReference type="GO" id="GO:0004601">
    <property type="term" value="F:peroxidase activity"/>
    <property type="evidence" value="ECO:0007669"/>
    <property type="project" value="UniProtKB-KW"/>
</dbReference>
<dbReference type="SUPFAM" id="SSF52833">
    <property type="entry name" value="Thioredoxin-like"/>
    <property type="match status" value="1"/>
</dbReference>
<dbReference type="InterPro" id="IPR000889">
    <property type="entry name" value="Glutathione_peroxidase"/>
</dbReference>
<evidence type="ECO:0000313" key="7">
    <source>
        <dbReference type="Proteomes" id="UP000036908"/>
    </source>
</evidence>
<keyword evidence="3 5" id="KW-0560">Oxidoreductase</keyword>
<feature type="active site" evidence="4">
    <location>
        <position position="55"/>
    </location>
</feature>
<dbReference type="PROSITE" id="PS51355">
    <property type="entry name" value="GLUTATHIONE_PEROXID_3"/>
    <property type="match status" value="1"/>
</dbReference>
<evidence type="ECO:0000256" key="3">
    <source>
        <dbReference type="ARBA" id="ARBA00023002"/>
    </source>
</evidence>
<evidence type="ECO:0000256" key="4">
    <source>
        <dbReference type="PIRSR" id="PIRSR000303-1"/>
    </source>
</evidence>
<proteinExistence type="inferred from homology"/>
<keyword evidence="7" id="KW-1185">Reference proteome</keyword>
<dbReference type="EMBL" id="JSVA01000010">
    <property type="protein sequence ID" value="KOF02806.1"/>
    <property type="molecule type" value="Genomic_DNA"/>
</dbReference>
<dbReference type="Proteomes" id="UP000036908">
    <property type="component" value="Unassembled WGS sequence"/>
</dbReference>
<name>A0A0L8AKP6_9BACT</name>
<dbReference type="PRINTS" id="PR01011">
    <property type="entry name" value="GLUTPROXDASE"/>
</dbReference>
<evidence type="ECO:0000313" key="6">
    <source>
        <dbReference type="EMBL" id="KOF02806.1"/>
    </source>
</evidence>
<dbReference type="RefSeq" id="WP_053223759.1">
    <property type="nucleotide sequence ID" value="NZ_JSVA01000010.1"/>
</dbReference>
<organism evidence="6 7">
    <name type="scientific">Roseivirga seohaensis subsp. aquiponti</name>
    <dbReference type="NCBI Taxonomy" id="1566026"/>
    <lineage>
        <taxon>Bacteria</taxon>
        <taxon>Pseudomonadati</taxon>
        <taxon>Bacteroidota</taxon>
        <taxon>Cytophagia</taxon>
        <taxon>Cytophagales</taxon>
        <taxon>Roseivirgaceae</taxon>
        <taxon>Roseivirga</taxon>
    </lineage>
</organism>
<dbReference type="InterPro" id="IPR036249">
    <property type="entry name" value="Thioredoxin-like_sf"/>
</dbReference>
<dbReference type="Pfam" id="PF00255">
    <property type="entry name" value="GSHPx"/>
    <property type="match status" value="1"/>
</dbReference>
<dbReference type="CDD" id="cd00340">
    <property type="entry name" value="GSH_Peroxidase"/>
    <property type="match status" value="1"/>
</dbReference>